<sequence length="78" mass="8488">MSGVPHIENRQSLHKLTHFGTGNIVFGKNRLGGKGSPKRVGSGKRENGVSMENTGDRPHHPDSLKGIWQRTKSGSVED</sequence>
<name>A0A6H1U4K2_9CYAN</name>
<accession>A0A6H1U4K2</accession>
<reference evidence="2 3" key="1">
    <citation type="submission" date="2020-04" db="EMBL/GenBank/DDBJ databases">
        <authorList>
            <person name="Basu S."/>
            <person name="Maruthanayagam V."/>
            <person name="Chakraborty S."/>
            <person name="Pramanik A."/>
            <person name="Mukherjee J."/>
            <person name="Brink B."/>
        </authorList>
    </citation>
    <scope>NUCLEOTIDE SEQUENCE [LARGE SCALE GENOMIC DNA]</scope>
    <source>
        <strain evidence="2 3">AP17</strain>
    </source>
</reference>
<dbReference type="EMBL" id="CP051167">
    <property type="protein sequence ID" value="QIZ73080.1"/>
    <property type="molecule type" value="Genomic_DNA"/>
</dbReference>
<dbReference type="KEGG" id="oxy:HCG48_22800"/>
<evidence type="ECO:0000313" key="3">
    <source>
        <dbReference type="Proteomes" id="UP000500857"/>
    </source>
</evidence>
<feature type="region of interest" description="Disordered" evidence="1">
    <location>
        <begin position="1"/>
        <end position="78"/>
    </location>
</feature>
<gene>
    <name evidence="2" type="ORF">HCG48_22800</name>
</gene>
<dbReference type="Proteomes" id="UP000500857">
    <property type="component" value="Chromosome"/>
</dbReference>
<dbReference type="RefSeq" id="WP_168571226.1">
    <property type="nucleotide sequence ID" value="NZ_CP051167.1"/>
</dbReference>
<evidence type="ECO:0000313" key="2">
    <source>
        <dbReference type="EMBL" id="QIZ73080.1"/>
    </source>
</evidence>
<keyword evidence="3" id="KW-1185">Reference proteome</keyword>
<protein>
    <submittedName>
        <fullName evidence="2">Uncharacterized protein</fullName>
    </submittedName>
</protein>
<organism evidence="2 3">
    <name type="scientific">Oxynema aestuarii AP17</name>
    <dbReference type="NCBI Taxonomy" id="2064643"/>
    <lineage>
        <taxon>Bacteria</taxon>
        <taxon>Bacillati</taxon>
        <taxon>Cyanobacteriota</taxon>
        <taxon>Cyanophyceae</taxon>
        <taxon>Oscillatoriophycideae</taxon>
        <taxon>Oscillatoriales</taxon>
        <taxon>Oscillatoriaceae</taxon>
        <taxon>Oxynema</taxon>
        <taxon>Oxynema aestuarii</taxon>
    </lineage>
</organism>
<proteinExistence type="predicted"/>
<evidence type="ECO:0000256" key="1">
    <source>
        <dbReference type="SAM" id="MobiDB-lite"/>
    </source>
</evidence>
<feature type="compositionally biased region" description="Basic and acidic residues" evidence="1">
    <location>
        <begin position="54"/>
        <end position="63"/>
    </location>
</feature>
<dbReference type="AlphaFoldDB" id="A0A6H1U4K2"/>